<evidence type="ECO:0000256" key="1">
    <source>
        <dbReference type="ARBA" id="ARBA00022729"/>
    </source>
</evidence>
<organism evidence="6 7">
    <name type="scientific">Streptomyces physcomitrii</name>
    <dbReference type="NCBI Taxonomy" id="2724184"/>
    <lineage>
        <taxon>Bacteria</taxon>
        <taxon>Bacillati</taxon>
        <taxon>Actinomycetota</taxon>
        <taxon>Actinomycetes</taxon>
        <taxon>Kitasatosporales</taxon>
        <taxon>Streptomycetaceae</taxon>
        <taxon>Streptomyces</taxon>
    </lineage>
</organism>
<name>A0ABX1GZU5_9ACTN</name>
<reference evidence="6 7" key="1">
    <citation type="submission" date="2020-04" db="EMBL/GenBank/DDBJ databases">
        <title>Phylogenetic Diversity and Antibacterial Activity against Ralstonia solanacearum of Endophytic Actinomycete Isolated from Moss.</title>
        <authorList>
            <person name="Zhuang X."/>
        </authorList>
    </citation>
    <scope>NUCLEOTIDE SEQUENCE [LARGE SCALE GENOMIC DNA]</scope>
    <source>
        <strain evidence="6 7">LD120</strain>
    </source>
</reference>
<gene>
    <name evidence="6" type="ORF">HFV08_04840</name>
</gene>
<dbReference type="InterPro" id="IPR000413">
    <property type="entry name" value="Integrin_alpha"/>
</dbReference>
<keyword evidence="7" id="KW-1185">Reference proteome</keyword>
<dbReference type="PRINTS" id="PR01185">
    <property type="entry name" value="INTEGRINA"/>
</dbReference>
<feature type="region of interest" description="Disordered" evidence="4">
    <location>
        <begin position="421"/>
        <end position="449"/>
    </location>
</feature>
<dbReference type="RefSeq" id="WP_168536202.1">
    <property type="nucleotide sequence ID" value="NZ_JAAWWP010000002.1"/>
</dbReference>
<keyword evidence="2" id="KW-0677">Repeat</keyword>
<feature type="compositionally biased region" description="Polar residues" evidence="4">
    <location>
        <begin position="167"/>
        <end position="179"/>
    </location>
</feature>
<evidence type="ECO:0000256" key="5">
    <source>
        <dbReference type="SAM" id="SignalP"/>
    </source>
</evidence>
<dbReference type="InterPro" id="IPR028994">
    <property type="entry name" value="Integrin_alpha_N"/>
</dbReference>
<dbReference type="SUPFAM" id="SSF69318">
    <property type="entry name" value="Integrin alpha N-terminal domain"/>
    <property type="match status" value="1"/>
</dbReference>
<proteinExistence type="predicted"/>
<dbReference type="InterPro" id="IPR013517">
    <property type="entry name" value="FG-GAP"/>
</dbReference>
<accession>A0ABX1GZU5</accession>
<dbReference type="Pfam" id="PF13517">
    <property type="entry name" value="FG-GAP_3"/>
    <property type="match status" value="1"/>
</dbReference>
<evidence type="ECO:0000256" key="4">
    <source>
        <dbReference type="SAM" id="MobiDB-lite"/>
    </source>
</evidence>
<sequence length="449" mass="45295">MLVPRHRLAARCAAVAALLTAPVVALSAPASADGGRAAEPAAVQADFDHDGLADVTASSPAGYQSVRYGGTDGRNQTVTVDPARSTARDLDEDGYADLVSGDTIRWGSAEGLTEAALTIPADQQFGGSGVTSGDFDGDGHADLVAQKKDAEEWGDLRVLYGPFTREGTASRSSDLSTGRTFDPTRMVSGDITGDGRDDLVTLHAFEEMSESSQFWAGGADGLATKSTTLPDAASAAIGDVDADGYGDLVIRTVPGGVVENLPYDAGTVKVLYGTAKGPSTSRTTTLTQDSAGVPGVSEDGDQFGYDLAAADVNGDGYADVAAGVPYEDLTAKGRPVKDAGSVVLLRGGAKGLTGTGAQAVHQDTAGVPGAAESKDYFGSALWTGDTDGDGHPDLGVGAPGEDTSNADTGAVWLLRGSPAGLTSEGSTAFNPAEIGAPDADARLGSDFAG</sequence>
<protein>
    <submittedName>
        <fullName evidence="6">Esterase</fullName>
    </submittedName>
</protein>
<dbReference type="PANTHER" id="PTHR46580">
    <property type="entry name" value="SENSOR KINASE-RELATED"/>
    <property type="match status" value="1"/>
</dbReference>
<dbReference type="SMART" id="SM00191">
    <property type="entry name" value="Int_alpha"/>
    <property type="match status" value="3"/>
</dbReference>
<dbReference type="Proteomes" id="UP000772196">
    <property type="component" value="Unassembled WGS sequence"/>
</dbReference>
<dbReference type="EMBL" id="JAAWWP010000002">
    <property type="protein sequence ID" value="NKI40589.1"/>
    <property type="molecule type" value="Genomic_DNA"/>
</dbReference>
<dbReference type="Gene3D" id="2.130.10.130">
    <property type="entry name" value="Integrin alpha, N-terminal"/>
    <property type="match status" value="2"/>
</dbReference>
<keyword evidence="3" id="KW-0325">Glycoprotein</keyword>
<comment type="caution">
    <text evidence="6">The sequence shown here is derived from an EMBL/GenBank/DDBJ whole genome shotgun (WGS) entry which is preliminary data.</text>
</comment>
<evidence type="ECO:0000256" key="3">
    <source>
        <dbReference type="ARBA" id="ARBA00023180"/>
    </source>
</evidence>
<dbReference type="InterPro" id="IPR013519">
    <property type="entry name" value="Int_alpha_beta-p"/>
</dbReference>
<dbReference type="PROSITE" id="PS51470">
    <property type="entry name" value="FG_GAP"/>
    <property type="match status" value="2"/>
</dbReference>
<feature type="chain" id="PRO_5046757339" evidence="5">
    <location>
        <begin position="33"/>
        <end position="449"/>
    </location>
</feature>
<dbReference type="PANTHER" id="PTHR46580:SF2">
    <property type="entry name" value="MAM DOMAIN-CONTAINING PROTEIN"/>
    <property type="match status" value="1"/>
</dbReference>
<feature type="signal peptide" evidence="5">
    <location>
        <begin position="1"/>
        <end position="32"/>
    </location>
</feature>
<evidence type="ECO:0000256" key="2">
    <source>
        <dbReference type="ARBA" id="ARBA00022737"/>
    </source>
</evidence>
<dbReference type="Pfam" id="PF01839">
    <property type="entry name" value="FG-GAP"/>
    <property type="match status" value="2"/>
</dbReference>
<evidence type="ECO:0000313" key="7">
    <source>
        <dbReference type="Proteomes" id="UP000772196"/>
    </source>
</evidence>
<feature type="region of interest" description="Disordered" evidence="4">
    <location>
        <begin position="167"/>
        <end position="192"/>
    </location>
</feature>
<keyword evidence="1 5" id="KW-0732">Signal</keyword>
<evidence type="ECO:0000313" key="6">
    <source>
        <dbReference type="EMBL" id="NKI40589.1"/>
    </source>
</evidence>